<evidence type="ECO:0000256" key="5">
    <source>
        <dbReference type="ARBA" id="ARBA00053526"/>
    </source>
</evidence>
<comment type="similarity">
    <text evidence="2">Belongs to the histidine acid phosphatase family.</text>
</comment>
<evidence type="ECO:0000256" key="6">
    <source>
        <dbReference type="ARBA" id="ARBA00071693"/>
    </source>
</evidence>
<dbReference type="Pfam" id="PF00328">
    <property type="entry name" value="His_Phos_2"/>
    <property type="match status" value="1"/>
</dbReference>
<name>A0A8C5ZR04_MARMA</name>
<dbReference type="InterPro" id="IPR029033">
    <property type="entry name" value="His_PPase_superfam"/>
</dbReference>
<dbReference type="Ensembl" id="ENSMMMT00000019389.1">
    <property type="protein sequence ID" value="ENSMMMP00000017034.1"/>
    <property type="gene ID" value="ENSMMMG00000015008.1"/>
</dbReference>
<reference evidence="8" key="1">
    <citation type="submission" date="2025-08" db="UniProtKB">
        <authorList>
            <consortium name="Ensembl"/>
        </authorList>
    </citation>
    <scope>IDENTIFICATION</scope>
</reference>
<dbReference type="InterPro" id="IPR050645">
    <property type="entry name" value="Histidine_acid_phosphatase"/>
</dbReference>
<comment type="function">
    <text evidence="5">Hydrolyzes lysophosphatidic acid (LPA) containing a medium length fatty acid chain to the corresponding monoacylglycerol. Has highest activity with lysophosphatidic acid containing myristate (C14:0), monounsaturated oleate (C18:1) or palmitate (C16:0), and lower activity with C18:0 and C6:0 lysophosphatidic acid.</text>
</comment>
<dbReference type="InterPro" id="IPR000560">
    <property type="entry name" value="His_Pase_clade-2"/>
</dbReference>
<organism evidence="8 9">
    <name type="scientific">Marmota marmota marmota</name>
    <name type="common">Alpine marmot</name>
    <dbReference type="NCBI Taxonomy" id="9994"/>
    <lineage>
        <taxon>Eukaryota</taxon>
        <taxon>Metazoa</taxon>
        <taxon>Chordata</taxon>
        <taxon>Craniata</taxon>
        <taxon>Vertebrata</taxon>
        <taxon>Euteleostomi</taxon>
        <taxon>Mammalia</taxon>
        <taxon>Eutheria</taxon>
        <taxon>Euarchontoglires</taxon>
        <taxon>Glires</taxon>
        <taxon>Rodentia</taxon>
        <taxon>Sciuromorpha</taxon>
        <taxon>Sciuridae</taxon>
        <taxon>Xerinae</taxon>
        <taxon>Marmotini</taxon>
        <taxon>Marmota</taxon>
    </lineage>
</organism>
<dbReference type="Proteomes" id="UP000694407">
    <property type="component" value="Unplaced"/>
</dbReference>
<evidence type="ECO:0000256" key="7">
    <source>
        <dbReference type="ARBA" id="ARBA00078819"/>
    </source>
</evidence>
<comment type="catalytic activity">
    <reaction evidence="1">
        <text>1-(9Z-octadecenoyl)-sn-glycero-3-phosphate + H2O = 1-(9Z-octadecenoyl)-sn-glycerol + phosphate</text>
        <dbReference type="Rhea" id="RHEA:39835"/>
        <dbReference type="ChEBI" id="CHEBI:15377"/>
        <dbReference type="ChEBI" id="CHEBI:43474"/>
        <dbReference type="ChEBI" id="CHEBI:74544"/>
        <dbReference type="ChEBI" id="CHEBI:75757"/>
    </reaction>
    <physiologicalReaction direction="left-to-right" evidence="1">
        <dbReference type="Rhea" id="RHEA:39836"/>
    </physiologicalReaction>
</comment>
<gene>
    <name evidence="8" type="primary">ACP6</name>
</gene>
<keyword evidence="9" id="KW-1185">Reference proteome</keyword>
<dbReference type="CDD" id="cd07061">
    <property type="entry name" value="HP_HAP_like"/>
    <property type="match status" value="1"/>
</dbReference>
<evidence type="ECO:0000256" key="1">
    <source>
        <dbReference type="ARBA" id="ARBA00000235"/>
    </source>
</evidence>
<sequence length="383" mass="43618">VKELSYNSRSHQYCYRSSEPWSGLLSLSERRKWNPQLLEVPPQTQFDYTVTDLAGGPKPHSPYDSQYSRTTLKGGMLAGQLTKVGMQQMFALGERLRKNYVEDVPFLSPTFNPQEVFVRSTNMHRNLESTRCLLAGLFQRQKEGPVVIHTVQADSEVLYPNYQSCQNLRTRVRGRKEAATSQPQISEDLKEVKEGMGLDSSIEVDFFILLDNMAAEQAHSLSSCPTLQRFAQVVEQRAVDTALYVLQREDRESLQMAVGPFLHILESSLLTSVDPATPPSERRKLYLYATHDVTLIPLLMTLGIFDHKWPPFAVDLTVELYQHQQSKEWFVQLYYNGEEQVPRGCPDRLCPLDQFLNAMSAYTLSPEKYHALCSQAQAVGSEE</sequence>
<evidence type="ECO:0000313" key="9">
    <source>
        <dbReference type="Proteomes" id="UP000694407"/>
    </source>
</evidence>
<dbReference type="FunFam" id="3.40.50.1240:FF:000030">
    <property type="entry name" value="Lysophosphatidic acid phosphatase type 6"/>
    <property type="match status" value="1"/>
</dbReference>
<reference evidence="8" key="2">
    <citation type="submission" date="2025-09" db="UniProtKB">
        <authorList>
            <consortium name="Ensembl"/>
        </authorList>
    </citation>
    <scope>IDENTIFICATION</scope>
</reference>
<protein>
    <recommendedName>
        <fullName evidence="6">Lysophosphatidic acid phosphatase type 6</fullName>
        <ecNumber evidence="3">3.1.3.2</ecNumber>
    </recommendedName>
    <alternativeName>
        <fullName evidence="7">Acid phosphatase 6, lysophosphatidic</fullName>
    </alternativeName>
</protein>
<dbReference type="GO" id="GO:0005739">
    <property type="term" value="C:mitochondrion"/>
    <property type="evidence" value="ECO:0007669"/>
    <property type="project" value="TreeGrafter"/>
</dbReference>
<dbReference type="GO" id="GO:2001311">
    <property type="term" value="P:lysobisphosphatidic acid metabolic process"/>
    <property type="evidence" value="ECO:0007669"/>
    <property type="project" value="TreeGrafter"/>
</dbReference>
<comment type="catalytic activity">
    <reaction evidence="4">
        <text>a phosphate monoester + H2O = an alcohol + phosphate</text>
        <dbReference type="Rhea" id="RHEA:15017"/>
        <dbReference type="ChEBI" id="CHEBI:15377"/>
        <dbReference type="ChEBI" id="CHEBI:30879"/>
        <dbReference type="ChEBI" id="CHEBI:43474"/>
        <dbReference type="ChEBI" id="CHEBI:67140"/>
        <dbReference type="EC" id="3.1.3.2"/>
    </reaction>
    <physiologicalReaction direction="left-to-right" evidence="4">
        <dbReference type="Rhea" id="RHEA:15018"/>
    </physiologicalReaction>
</comment>
<dbReference type="GO" id="GO:0003993">
    <property type="term" value="F:acid phosphatase activity"/>
    <property type="evidence" value="ECO:0007669"/>
    <property type="project" value="UniProtKB-EC"/>
</dbReference>
<dbReference type="PANTHER" id="PTHR11567:SF202">
    <property type="entry name" value="LYSOPHOSPHATIDIC ACID PHOSPHATASE TYPE 6"/>
    <property type="match status" value="1"/>
</dbReference>
<dbReference type="Gene3D" id="3.40.50.1240">
    <property type="entry name" value="Phosphoglycerate mutase-like"/>
    <property type="match status" value="1"/>
</dbReference>
<dbReference type="EC" id="3.1.3.2" evidence="3"/>
<accession>A0A8C5ZR04</accession>
<proteinExistence type="inferred from homology"/>
<dbReference type="AlphaFoldDB" id="A0A8C5ZR04"/>
<dbReference type="GeneTree" id="ENSGT00940000158408"/>
<evidence type="ECO:0000313" key="8">
    <source>
        <dbReference type="Ensembl" id="ENSMMMP00000017034.1"/>
    </source>
</evidence>
<evidence type="ECO:0000256" key="4">
    <source>
        <dbReference type="ARBA" id="ARBA00033695"/>
    </source>
</evidence>
<dbReference type="PANTHER" id="PTHR11567">
    <property type="entry name" value="ACID PHOSPHATASE-RELATED"/>
    <property type="match status" value="1"/>
</dbReference>
<dbReference type="SUPFAM" id="SSF53254">
    <property type="entry name" value="Phosphoglycerate mutase-like"/>
    <property type="match status" value="1"/>
</dbReference>
<evidence type="ECO:0000256" key="3">
    <source>
        <dbReference type="ARBA" id="ARBA00012646"/>
    </source>
</evidence>
<dbReference type="GO" id="GO:0052642">
    <property type="term" value="F:lysophosphatidic acid phosphatase activity"/>
    <property type="evidence" value="ECO:0007669"/>
    <property type="project" value="TreeGrafter"/>
</dbReference>
<evidence type="ECO:0000256" key="2">
    <source>
        <dbReference type="ARBA" id="ARBA00005375"/>
    </source>
</evidence>